<keyword evidence="3" id="KW-1185">Reference proteome</keyword>
<evidence type="ECO:0000313" key="2">
    <source>
        <dbReference type="EMBL" id="EDQ98414.1"/>
    </source>
</evidence>
<dbReference type="KEGG" id="lbc:LACBIDRAFT_302381"/>
<keyword evidence="1" id="KW-0812">Transmembrane</keyword>
<sequence length="49" mass="5524">MLLNLRFSFAWLATIQNALSCSSFKLNVWAMSSIIFCSSSFLALNFLSK</sequence>
<dbReference type="InParanoid" id="B0E415"/>
<keyword evidence="1" id="KW-0472">Membrane</keyword>
<name>B0E415_LACBS</name>
<accession>B0E415</accession>
<dbReference type="RefSeq" id="XP_001890931.1">
    <property type="nucleotide sequence ID" value="XM_001890896.1"/>
</dbReference>
<gene>
    <name evidence="2" type="ORF">LACBIDRAFT_302381</name>
</gene>
<dbReference type="AlphaFoldDB" id="B0E415"/>
<organism evidence="3">
    <name type="scientific">Laccaria bicolor (strain S238N-H82 / ATCC MYA-4686)</name>
    <name type="common">Bicoloured deceiver</name>
    <name type="synonym">Laccaria laccata var. bicolor</name>
    <dbReference type="NCBI Taxonomy" id="486041"/>
    <lineage>
        <taxon>Eukaryota</taxon>
        <taxon>Fungi</taxon>
        <taxon>Dikarya</taxon>
        <taxon>Basidiomycota</taxon>
        <taxon>Agaricomycotina</taxon>
        <taxon>Agaricomycetes</taxon>
        <taxon>Agaricomycetidae</taxon>
        <taxon>Agaricales</taxon>
        <taxon>Agaricineae</taxon>
        <taxon>Hydnangiaceae</taxon>
        <taxon>Laccaria</taxon>
    </lineage>
</organism>
<feature type="transmembrane region" description="Helical" evidence="1">
    <location>
        <begin position="30"/>
        <end position="47"/>
    </location>
</feature>
<dbReference type="EMBL" id="DS547293">
    <property type="protein sequence ID" value="EDQ98414.1"/>
    <property type="molecule type" value="Genomic_DNA"/>
</dbReference>
<dbReference type="HOGENOM" id="CLU_3143344_0_0_1"/>
<reference evidence="2 3" key="1">
    <citation type="journal article" date="2008" name="Nature">
        <title>The genome of Laccaria bicolor provides insights into mycorrhizal symbiosis.</title>
        <authorList>
            <person name="Martin F."/>
            <person name="Aerts A."/>
            <person name="Ahren D."/>
            <person name="Brun A."/>
            <person name="Danchin E.G.J."/>
            <person name="Duchaussoy F."/>
            <person name="Gibon J."/>
            <person name="Kohler A."/>
            <person name="Lindquist E."/>
            <person name="Pereda V."/>
            <person name="Salamov A."/>
            <person name="Shapiro H.J."/>
            <person name="Wuyts J."/>
            <person name="Blaudez D."/>
            <person name="Buee M."/>
            <person name="Brokstein P."/>
            <person name="Canbaeck B."/>
            <person name="Cohen D."/>
            <person name="Courty P.E."/>
            <person name="Coutinho P.M."/>
            <person name="Delaruelle C."/>
            <person name="Detter J.C."/>
            <person name="Deveau A."/>
            <person name="DiFazio S."/>
            <person name="Duplessis S."/>
            <person name="Fraissinet-Tachet L."/>
            <person name="Lucic E."/>
            <person name="Frey-Klett P."/>
            <person name="Fourrey C."/>
            <person name="Feussner I."/>
            <person name="Gay G."/>
            <person name="Grimwood J."/>
            <person name="Hoegger P.J."/>
            <person name="Jain P."/>
            <person name="Kilaru S."/>
            <person name="Labbe J."/>
            <person name="Lin Y.C."/>
            <person name="Legue V."/>
            <person name="Le Tacon F."/>
            <person name="Marmeisse R."/>
            <person name="Melayah D."/>
            <person name="Montanini B."/>
            <person name="Muratet M."/>
            <person name="Nehls U."/>
            <person name="Niculita-Hirzel H."/>
            <person name="Oudot-Le Secq M.P."/>
            <person name="Peter M."/>
            <person name="Quesneville H."/>
            <person name="Rajashekar B."/>
            <person name="Reich M."/>
            <person name="Rouhier N."/>
            <person name="Schmutz J."/>
            <person name="Yin T."/>
            <person name="Chalot M."/>
            <person name="Henrissat B."/>
            <person name="Kuees U."/>
            <person name="Lucas S."/>
            <person name="Van de Peer Y."/>
            <person name="Podila G.K."/>
            <person name="Polle A."/>
            <person name="Pukkila P.J."/>
            <person name="Richardson P.M."/>
            <person name="Rouze P."/>
            <person name="Sanders I.R."/>
            <person name="Stajich J.E."/>
            <person name="Tunlid A."/>
            <person name="Tuskan G."/>
            <person name="Grigoriev I.V."/>
        </authorList>
    </citation>
    <scope>NUCLEOTIDE SEQUENCE [LARGE SCALE GENOMIC DNA]</scope>
    <source>
        <strain evidence="3">S238N-H82 / ATCC MYA-4686</strain>
    </source>
</reference>
<dbReference type="GeneID" id="6086587"/>
<evidence type="ECO:0000313" key="3">
    <source>
        <dbReference type="Proteomes" id="UP000001194"/>
    </source>
</evidence>
<evidence type="ECO:0000256" key="1">
    <source>
        <dbReference type="SAM" id="Phobius"/>
    </source>
</evidence>
<dbReference type="Proteomes" id="UP000001194">
    <property type="component" value="Unassembled WGS sequence"/>
</dbReference>
<keyword evidence="1" id="KW-1133">Transmembrane helix</keyword>
<dbReference type="OrthoDB" id="10443328at2759"/>
<protein>
    <submittedName>
        <fullName evidence="2">Predicted protein</fullName>
    </submittedName>
</protein>
<proteinExistence type="predicted"/>